<accession>A0A366LLB4</accession>
<sequence length="275" mass="29100">MRRLIRALACLGGLAVVSTTPAVIAASPAQAGHDPCRVQAALPQLNGTTVRAAGTRVGCTDSSKLRVQLRWARPGPDPLLAKKHTTLKNGKVSAGVRCSTGWRTYYTIVTDTDGHVARSKGARLKCGSAPGTKPAPTPTPTPPAGSVGTQVEEEVVRLTNEARKRAGCAPLTHDAKLRAAAHWHSADMAQKNYFSHTSKDGKSPGDRIKAAGFAPIRAWGENIAMGQPTPASVVKTWLNSSGHRANIENCSFTHIGSGAVKGSRGMYWTQTFARH</sequence>
<dbReference type="Proteomes" id="UP000253303">
    <property type="component" value="Unassembled WGS sequence"/>
</dbReference>
<dbReference type="RefSeq" id="WP_113986321.1">
    <property type="nucleotide sequence ID" value="NZ_QMEY01000035.1"/>
</dbReference>
<evidence type="ECO:0000256" key="1">
    <source>
        <dbReference type="SAM" id="MobiDB-lite"/>
    </source>
</evidence>
<evidence type="ECO:0000256" key="2">
    <source>
        <dbReference type="SAM" id="SignalP"/>
    </source>
</evidence>
<dbReference type="PANTHER" id="PTHR31157">
    <property type="entry name" value="SCP DOMAIN-CONTAINING PROTEIN"/>
    <property type="match status" value="1"/>
</dbReference>
<feature type="compositionally biased region" description="Pro residues" evidence="1">
    <location>
        <begin position="133"/>
        <end position="143"/>
    </location>
</feature>
<dbReference type="InterPro" id="IPR014044">
    <property type="entry name" value="CAP_dom"/>
</dbReference>
<evidence type="ECO:0000313" key="5">
    <source>
        <dbReference type="Proteomes" id="UP000253303"/>
    </source>
</evidence>
<comment type="caution">
    <text evidence="4">The sequence shown here is derived from an EMBL/GenBank/DDBJ whole genome shotgun (WGS) entry which is preliminary data.</text>
</comment>
<feature type="region of interest" description="Disordered" evidence="1">
    <location>
        <begin position="124"/>
        <end position="149"/>
    </location>
</feature>
<gene>
    <name evidence="4" type="ORF">DP939_41445</name>
</gene>
<feature type="signal peptide" evidence="2">
    <location>
        <begin position="1"/>
        <end position="25"/>
    </location>
</feature>
<dbReference type="SUPFAM" id="SSF55797">
    <property type="entry name" value="PR-1-like"/>
    <property type="match status" value="1"/>
</dbReference>
<dbReference type="Pfam" id="PF00188">
    <property type="entry name" value="CAP"/>
    <property type="match status" value="1"/>
</dbReference>
<evidence type="ECO:0000259" key="3">
    <source>
        <dbReference type="Pfam" id="PF00188"/>
    </source>
</evidence>
<protein>
    <recommendedName>
        <fullName evidence="3">SCP domain-containing protein</fullName>
    </recommendedName>
</protein>
<dbReference type="InterPro" id="IPR035940">
    <property type="entry name" value="CAP_sf"/>
</dbReference>
<dbReference type="OrthoDB" id="68195at2"/>
<evidence type="ECO:0000313" key="4">
    <source>
        <dbReference type="EMBL" id="RBQ14283.1"/>
    </source>
</evidence>
<name>A0A366LLB4_9ACTN</name>
<dbReference type="AlphaFoldDB" id="A0A366LLB4"/>
<dbReference type="Gene3D" id="3.40.33.10">
    <property type="entry name" value="CAP"/>
    <property type="match status" value="1"/>
</dbReference>
<feature type="chain" id="PRO_5016743457" description="SCP domain-containing protein" evidence="2">
    <location>
        <begin position="26"/>
        <end position="275"/>
    </location>
</feature>
<reference evidence="4 5" key="1">
    <citation type="submission" date="2018-06" db="EMBL/GenBank/DDBJ databases">
        <title>Sphaerisporangium craniellae sp. nov., isolated from a marine sponge in the South China Sea.</title>
        <authorList>
            <person name="Li L."/>
        </authorList>
    </citation>
    <scope>NUCLEOTIDE SEQUENCE [LARGE SCALE GENOMIC DNA]</scope>
    <source>
        <strain evidence="4 5">LHW63015</strain>
    </source>
</reference>
<dbReference type="PANTHER" id="PTHR31157:SF1">
    <property type="entry name" value="SCP DOMAIN-CONTAINING PROTEIN"/>
    <property type="match status" value="1"/>
</dbReference>
<organism evidence="4 5">
    <name type="scientific">Spongiactinospora rosea</name>
    <dbReference type="NCBI Taxonomy" id="2248750"/>
    <lineage>
        <taxon>Bacteria</taxon>
        <taxon>Bacillati</taxon>
        <taxon>Actinomycetota</taxon>
        <taxon>Actinomycetes</taxon>
        <taxon>Streptosporangiales</taxon>
        <taxon>Streptosporangiaceae</taxon>
        <taxon>Spongiactinospora</taxon>
    </lineage>
</organism>
<dbReference type="EMBL" id="QMEY01000035">
    <property type="protein sequence ID" value="RBQ14283.1"/>
    <property type="molecule type" value="Genomic_DNA"/>
</dbReference>
<feature type="domain" description="SCP" evidence="3">
    <location>
        <begin position="157"/>
        <end position="272"/>
    </location>
</feature>
<proteinExistence type="predicted"/>
<dbReference type="CDD" id="cd05379">
    <property type="entry name" value="CAP_bacterial"/>
    <property type="match status" value="1"/>
</dbReference>
<keyword evidence="2" id="KW-0732">Signal</keyword>
<keyword evidence="5" id="KW-1185">Reference proteome</keyword>